<keyword evidence="1 3" id="KW-0853">WD repeat</keyword>
<feature type="repeat" description="WD" evidence="3">
    <location>
        <begin position="195"/>
        <end position="236"/>
    </location>
</feature>
<dbReference type="EMBL" id="BATL01000063">
    <property type="protein sequence ID" value="GAD77133.1"/>
    <property type="molecule type" value="Genomic_DNA"/>
</dbReference>
<dbReference type="InterPro" id="IPR019775">
    <property type="entry name" value="WD40_repeat_CS"/>
</dbReference>
<dbReference type="InterPro" id="IPR011047">
    <property type="entry name" value="Quinoprotein_ADH-like_sf"/>
</dbReference>
<dbReference type="PROSITE" id="PS50082">
    <property type="entry name" value="WD_REPEATS_2"/>
    <property type="match status" value="3"/>
</dbReference>
<proteinExistence type="predicted"/>
<dbReference type="SUPFAM" id="SSF50998">
    <property type="entry name" value="Quinoprotein alcohol dehydrogenase-like"/>
    <property type="match status" value="1"/>
</dbReference>
<dbReference type="PANTHER" id="PTHR44019">
    <property type="entry name" value="WD REPEAT-CONTAINING PROTEIN 55"/>
    <property type="match status" value="1"/>
</dbReference>
<dbReference type="PROSITE" id="PS50294">
    <property type="entry name" value="WD_REPEATS_REGION"/>
    <property type="match status" value="1"/>
</dbReference>
<organism evidence="4 5">
    <name type="scientific">Vibrio azureus NBRC 104587</name>
    <dbReference type="NCBI Taxonomy" id="1219077"/>
    <lineage>
        <taxon>Bacteria</taxon>
        <taxon>Pseudomonadati</taxon>
        <taxon>Pseudomonadota</taxon>
        <taxon>Gammaproteobacteria</taxon>
        <taxon>Vibrionales</taxon>
        <taxon>Vibrionaceae</taxon>
        <taxon>Vibrio</taxon>
    </lineage>
</organism>
<comment type="caution">
    <text evidence="4">The sequence shown here is derived from an EMBL/GenBank/DDBJ whole genome shotgun (WGS) entry which is preliminary data.</text>
</comment>
<dbReference type="Proteomes" id="UP000016567">
    <property type="component" value="Unassembled WGS sequence"/>
</dbReference>
<evidence type="ECO:0000313" key="4">
    <source>
        <dbReference type="EMBL" id="GAD77133.1"/>
    </source>
</evidence>
<evidence type="ECO:0000256" key="3">
    <source>
        <dbReference type="PROSITE-ProRule" id="PRU00221"/>
    </source>
</evidence>
<protein>
    <submittedName>
        <fullName evidence="4">Uncharacterized protein</fullName>
    </submittedName>
</protein>
<dbReference type="eggNOG" id="COG2319">
    <property type="taxonomic scope" value="Bacteria"/>
</dbReference>
<feature type="repeat" description="WD" evidence="3">
    <location>
        <begin position="292"/>
        <end position="321"/>
    </location>
</feature>
<evidence type="ECO:0000313" key="5">
    <source>
        <dbReference type="Proteomes" id="UP000016567"/>
    </source>
</evidence>
<name>U3CFR3_9VIBR</name>
<dbReference type="InterPro" id="IPR050505">
    <property type="entry name" value="WDR55/POC1"/>
</dbReference>
<dbReference type="PANTHER" id="PTHR44019:SF8">
    <property type="entry name" value="POC1 CENTRIOLAR PROTEIN HOMOLOG"/>
    <property type="match status" value="1"/>
</dbReference>
<dbReference type="SMART" id="SM00320">
    <property type="entry name" value="WD40"/>
    <property type="match status" value="6"/>
</dbReference>
<keyword evidence="2" id="KW-0677">Repeat</keyword>
<sequence>MVTAISYYTQISLETSEDSRYINILGICLKTQTGLLDVMQKISYLFLYLMITSTLSGCFSTNKEVQRWSLEPQGSTSFALSRDGRFALLYSKEHHLIMWDLQQNQQLAELGELDQAASTVSHIRFSDDGRYAVTASQINFAVWDLGWAQAQGLWSISDALIRDIDIANHGQQVLLGLSNGKAIYVNLVTGRRLEFLAHQEKINSVAISPNGQFALTGGNDYKAYLWDTQTGQVLYTFEHDQRVVRVALQRDGKLAFTSDGGNQAMIWDLTTGKNLSELNSWSRQLIFSTARFSDDGRQLVTGTPSGRTAVWDTASGKQTATFNVEPKKDTRPPRAVVYDAAFDSKQRVITATSAGIAQAWQLENGS</sequence>
<dbReference type="Gene3D" id="2.130.10.10">
    <property type="entry name" value="YVTN repeat-like/Quinoprotein amine dehydrogenase"/>
    <property type="match status" value="2"/>
</dbReference>
<evidence type="ECO:0000256" key="1">
    <source>
        <dbReference type="ARBA" id="ARBA00022574"/>
    </source>
</evidence>
<feature type="repeat" description="WD" evidence="3">
    <location>
        <begin position="236"/>
        <end position="277"/>
    </location>
</feature>
<evidence type="ECO:0000256" key="2">
    <source>
        <dbReference type="ARBA" id="ARBA00022737"/>
    </source>
</evidence>
<dbReference type="AlphaFoldDB" id="U3CFR3"/>
<dbReference type="PROSITE" id="PS00678">
    <property type="entry name" value="WD_REPEATS_1"/>
    <property type="match status" value="1"/>
</dbReference>
<gene>
    <name evidence="4" type="ORF">VAZ01S_063_00090</name>
</gene>
<reference evidence="4 5" key="1">
    <citation type="submission" date="2013-09" db="EMBL/GenBank/DDBJ databases">
        <title>Whole genome shotgun sequence of Vibrio azureus NBRC 104587.</title>
        <authorList>
            <person name="Isaki S."/>
            <person name="Hosoyama A."/>
            <person name="Numata M."/>
            <person name="Hashimoto M."/>
            <person name="Hosoyama Y."/>
            <person name="Tsuchikane K."/>
            <person name="Noguchi M."/>
            <person name="Hirakata S."/>
            <person name="Ichikawa N."/>
            <person name="Ohji S."/>
            <person name="Yamazoe A."/>
            <person name="Fujita N."/>
        </authorList>
    </citation>
    <scope>NUCLEOTIDE SEQUENCE [LARGE SCALE GENOMIC DNA]</scope>
    <source>
        <strain evidence="4 5">NBRC 104587</strain>
    </source>
</reference>
<keyword evidence="5" id="KW-1185">Reference proteome</keyword>
<dbReference type="InterPro" id="IPR001680">
    <property type="entry name" value="WD40_rpt"/>
</dbReference>
<dbReference type="STRING" id="1219077.VAZ01S_063_00090"/>
<accession>U3CFR3</accession>
<dbReference type="InterPro" id="IPR015943">
    <property type="entry name" value="WD40/YVTN_repeat-like_dom_sf"/>
</dbReference>
<dbReference type="Pfam" id="PF00400">
    <property type="entry name" value="WD40"/>
    <property type="match status" value="1"/>
</dbReference>